<organism evidence="2 3">
    <name type="scientific">Glossina pallidipes</name>
    <name type="common">Tsetse fly</name>
    <dbReference type="NCBI Taxonomy" id="7398"/>
    <lineage>
        <taxon>Eukaryota</taxon>
        <taxon>Metazoa</taxon>
        <taxon>Ecdysozoa</taxon>
        <taxon>Arthropoda</taxon>
        <taxon>Hexapoda</taxon>
        <taxon>Insecta</taxon>
        <taxon>Pterygota</taxon>
        <taxon>Neoptera</taxon>
        <taxon>Endopterygota</taxon>
        <taxon>Diptera</taxon>
        <taxon>Brachycera</taxon>
        <taxon>Muscomorpha</taxon>
        <taxon>Hippoboscoidea</taxon>
        <taxon>Glossinidae</taxon>
        <taxon>Glossina</taxon>
    </lineage>
</organism>
<protein>
    <submittedName>
        <fullName evidence="2">Uncharacterized protein</fullName>
    </submittedName>
</protein>
<keyword evidence="1" id="KW-0812">Transmembrane</keyword>
<evidence type="ECO:0000313" key="3">
    <source>
        <dbReference type="Proteomes" id="UP000092445"/>
    </source>
</evidence>
<dbReference type="VEuPathDB" id="VectorBase:GPAI010021"/>
<keyword evidence="1" id="KW-1133">Transmembrane helix</keyword>
<name>A0A1A9ZBZ5_GLOPL</name>
<sequence>MCNTCNANILTSALQKIRTTKNYLKAKILSSPHFRELWLNIIGGSVATIAIYYTTGTGEWTLTRIRINIHFPCGSACICQYVQVKEGESLSKLKRLNTNVVLRVDRRANQARLYEPNPTPYCSYLDYMESFETINSNIV</sequence>
<reference evidence="2" key="2">
    <citation type="submission" date="2020-05" db="UniProtKB">
        <authorList>
            <consortium name="EnsemblMetazoa"/>
        </authorList>
    </citation>
    <scope>IDENTIFICATION</scope>
    <source>
        <strain evidence="2">IAEA</strain>
    </source>
</reference>
<keyword evidence="1" id="KW-0472">Membrane</keyword>
<feature type="transmembrane region" description="Helical" evidence="1">
    <location>
        <begin position="37"/>
        <end position="55"/>
    </location>
</feature>
<proteinExistence type="predicted"/>
<evidence type="ECO:0000256" key="1">
    <source>
        <dbReference type="SAM" id="Phobius"/>
    </source>
</evidence>
<accession>A0A1A9ZBZ5</accession>
<dbReference type="EnsemblMetazoa" id="GPAI010021-RA">
    <property type="protein sequence ID" value="GPAI010021-PA"/>
    <property type="gene ID" value="GPAI010021"/>
</dbReference>
<keyword evidence="3" id="KW-1185">Reference proteome</keyword>
<reference evidence="3" key="1">
    <citation type="submission" date="2014-03" db="EMBL/GenBank/DDBJ databases">
        <authorList>
            <person name="Aksoy S."/>
            <person name="Warren W."/>
            <person name="Wilson R.K."/>
        </authorList>
    </citation>
    <scope>NUCLEOTIDE SEQUENCE [LARGE SCALE GENOMIC DNA]</scope>
    <source>
        <strain evidence="3">IAEA</strain>
    </source>
</reference>
<dbReference type="Proteomes" id="UP000092445">
    <property type="component" value="Unassembled WGS sequence"/>
</dbReference>
<dbReference type="AlphaFoldDB" id="A0A1A9ZBZ5"/>
<evidence type="ECO:0000313" key="2">
    <source>
        <dbReference type="EnsemblMetazoa" id="GPAI010021-PA"/>
    </source>
</evidence>